<dbReference type="InterPro" id="IPR001356">
    <property type="entry name" value="HD"/>
</dbReference>
<evidence type="ECO:0000313" key="11">
    <source>
        <dbReference type="Proteomes" id="UP000025227"/>
    </source>
</evidence>
<feature type="compositionally biased region" description="Polar residues" evidence="9">
    <location>
        <begin position="45"/>
        <end position="58"/>
    </location>
</feature>
<dbReference type="PRINTS" id="PR00024">
    <property type="entry name" value="HOMEOBOX"/>
</dbReference>
<organism evidence="11 12">
    <name type="scientific">Haemonchus contortus</name>
    <name type="common">Barber pole worm</name>
    <dbReference type="NCBI Taxonomy" id="6289"/>
    <lineage>
        <taxon>Eukaryota</taxon>
        <taxon>Metazoa</taxon>
        <taxon>Ecdysozoa</taxon>
        <taxon>Nematoda</taxon>
        <taxon>Chromadorea</taxon>
        <taxon>Rhabditida</taxon>
        <taxon>Rhabditina</taxon>
        <taxon>Rhabditomorpha</taxon>
        <taxon>Strongyloidea</taxon>
        <taxon>Trichostrongylidae</taxon>
        <taxon>Haemonchus</taxon>
    </lineage>
</organism>
<dbReference type="SUPFAM" id="SSF46689">
    <property type="entry name" value="Homeodomain-like"/>
    <property type="match status" value="1"/>
</dbReference>
<dbReference type="PROSITE" id="PS00027">
    <property type="entry name" value="HOMEOBOX_1"/>
    <property type="match status" value="1"/>
</dbReference>
<dbReference type="GO" id="GO:0000981">
    <property type="term" value="F:DNA-binding transcription factor activity, RNA polymerase II-specific"/>
    <property type="evidence" value="ECO:0007669"/>
    <property type="project" value="InterPro"/>
</dbReference>
<evidence type="ECO:0000256" key="2">
    <source>
        <dbReference type="ARBA" id="ARBA00005661"/>
    </source>
</evidence>
<protein>
    <submittedName>
        <fullName evidence="12">Homeobox domain-containing protein</fullName>
    </submittedName>
</protein>
<dbReference type="InterPro" id="IPR050394">
    <property type="entry name" value="Homeobox_NK-like"/>
</dbReference>
<dbReference type="AlphaFoldDB" id="A0A7I5EDI4"/>
<dbReference type="PANTHER" id="PTHR24340">
    <property type="entry name" value="HOMEOBOX PROTEIN NKX"/>
    <property type="match status" value="1"/>
</dbReference>
<evidence type="ECO:0000256" key="9">
    <source>
        <dbReference type="SAM" id="MobiDB-lite"/>
    </source>
</evidence>
<evidence type="ECO:0000256" key="6">
    <source>
        <dbReference type="ARBA" id="ARBA00023242"/>
    </source>
</evidence>
<dbReference type="OrthoDB" id="3137333at2759"/>
<evidence type="ECO:0000256" key="3">
    <source>
        <dbReference type="ARBA" id="ARBA00022473"/>
    </source>
</evidence>
<keyword evidence="5 7" id="KW-0371">Homeobox</keyword>
<dbReference type="InterPro" id="IPR009057">
    <property type="entry name" value="Homeodomain-like_sf"/>
</dbReference>
<evidence type="ECO:0000256" key="8">
    <source>
        <dbReference type="RuleBase" id="RU000682"/>
    </source>
</evidence>
<dbReference type="Gene3D" id="1.10.10.60">
    <property type="entry name" value="Homeodomain-like"/>
    <property type="match status" value="1"/>
</dbReference>
<dbReference type="CDD" id="cd00086">
    <property type="entry name" value="homeodomain"/>
    <property type="match status" value="1"/>
</dbReference>
<keyword evidence="3" id="KW-0217">Developmental protein</keyword>
<feature type="DNA-binding region" description="Homeobox" evidence="7">
    <location>
        <begin position="185"/>
        <end position="244"/>
    </location>
</feature>
<evidence type="ECO:0000256" key="4">
    <source>
        <dbReference type="ARBA" id="ARBA00023125"/>
    </source>
</evidence>
<dbReference type="PANTHER" id="PTHR24340:SF82">
    <property type="entry name" value="HOMEOBOX PROTEIN VND"/>
    <property type="match status" value="1"/>
</dbReference>
<name>A0A7I5EDI4_HAECO</name>
<dbReference type="InterPro" id="IPR017970">
    <property type="entry name" value="Homeobox_CS"/>
</dbReference>
<keyword evidence="11" id="KW-1185">Reference proteome</keyword>
<sequence>MFNVSALASSNSLGSSLCPTLSSSLSSTLGSSLNSTTLGGNGLSQSIATSLPTPAADSNKTEFKWDTPSDASAQTSSGTWTEHLPLLAGYPSAPSFSLEPSMYTYDPSSNFHAGTITSGSSMYGLPPADPFQRTDPMVMGNGNTEQKDVELNDKNGSKAEDEDDGADALEEDGDDEYDGNGKRKKRKRRVLFTKGQTYELERRFRTQRYLSAPEREQLAMQIRLTPTQVKIWFQNHRYKTKKTIQEKGLNPGLLSSSPSFTPATTAFATRSFRMPIQMLVRDGKPCPPEISSGPYQAAAAAVAFGGSGASYLPCSTGYLPTTGGYLSQAPPTSSYMANSWGWH</sequence>
<proteinExistence type="inferred from homology"/>
<feature type="region of interest" description="Disordered" evidence="9">
    <location>
        <begin position="123"/>
        <end position="185"/>
    </location>
</feature>
<keyword evidence="6 7" id="KW-0539">Nucleus</keyword>
<feature type="compositionally biased region" description="Basic and acidic residues" evidence="9">
    <location>
        <begin position="145"/>
        <end position="159"/>
    </location>
</feature>
<dbReference type="OMA" id="IAGPMYT"/>
<dbReference type="PROSITE" id="PS50071">
    <property type="entry name" value="HOMEOBOX_2"/>
    <property type="match status" value="1"/>
</dbReference>
<accession>A0A7I5EDI4</accession>
<evidence type="ECO:0000313" key="12">
    <source>
        <dbReference type="WBParaSite" id="HCON_00159140-00001"/>
    </source>
</evidence>
<dbReference type="GO" id="GO:0005634">
    <property type="term" value="C:nucleus"/>
    <property type="evidence" value="ECO:0007669"/>
    <property type="project" value="UniProtKB-SubCell"/>
</dbReference>
<reference evidence="12" key="1">
    <citation type="submission" date="2020-12" db="UniProtKB">
        <authorList>
            <consortium name="WormBaseParasite"/>
        </authorList>
    </citation>
    <scope>IDENTIFICATION</scope>
    <source>
        <strain evidence="12">MHco3</strain>
    </source>
</reference>
<keyword evidence="4 7" id="KW-0238">DNA-binding</keyword>
<dbReference type="Pfam" id="PF00046">
    <property type="entry name" value="Homeodomain"/>
    <property type="match status" value="1"/>
</dbReference>
<feature type="region of interest" description="Disordered" evidence="9">
    <location>
        <begin position="45"/>
        <end position="78"/>
    </location>
</feature>
<evidence type="ECO:0000256" key="5">
    <source>
        <dbReference type="ARBA" id="ARBA00023155"/>
    </source>
</evidence>
<dbReference type="WBParaSite" id="HCON_00159140-00001">
    <property type="protein sequence ID" value="HCON_00159140-00001"/>
    <property type="gene ID" value="HCON_00159140"/>
</dbReference>
<evidence type="ECO:0000256" key="1">
    <source>
        <dbReference type="ARBA" id="ARBA00004123"/>
    </source>
</evidence>
<feature type="compositionally biased region" description="Acidic residues" evidence="9">
    <location>
        <begin position="160"/>
        <end position="178"/>
    </location>
</feature>
<dbReference type="GO" id="GO:0000978">
    <property type="term" value="F:RNA polymerase II cis-regulatory region sequence-specific DNA binding"/>
    <property type="evidence" value="ECO:0007669"/>
    <property type="project" value="TreeGrafter"/>
</dbReference>
<evidence type="ECO:0000256" key="7">
    <source>
        <dbReference type="PROSITE-ProRule" id="PRU00108"/>
    </source>
</evidence>
<comment type="similarity">
    <text evidence="2">Belongs to the NK-2 homeobox family.</text>
</comment>
<feature type="compositionally biased region" description="Polar residues" evidence="9">
    <location>
        <begin position="69"/>
        <end position="78"/>
    </location>
</feature>
<feature type="domain" description="Homeobox" evidence="10">
    <location>
        <begin position="183"/>
        <end position="243"/>
    </location>
</feature>
<dbReference type="SMART" id="SM00389">
    <property type="entry name" value="HOX"/>
    <property type="match status" value="1"/>
</dbReference>
<dbReference type="FunFam" id="1.10.10.60:FF:000101">
    <property type="entry name" value="NK2 homeobox 8"/>
    <property type="match status" value="1"/>
</dbReference>
<evidence type="ECO:0000259" key="10">
    <source>
        <dbReference type="PROSITE" id="PS50071"/>
    </source>
</evidence>
<comment type="subcellular location">
    <subcellularLocation>
        <location evidence="1 7 8">Nucleus</location>
    </subcellularLocation>
</comment>
<dbReference type="InterPro" id="IPR020479">
    <property type="entry name" value="HD_metazoa"/>
</dbReference>
<dbReference type="Proteomes" id="UP000025227">
    <property type="component" value="Unplaced"/>
</dbReference>
<dbReference type="GO" id="GO:0030154">
    <property type="term" value="P:cell differentiation"/>
    <property type="evidence" value="ECO:0007669"/>
    <property type="project" value="TreeGrafter"/>
</dbReference>